<protein>
    <submittedName>
        <fullName evidence="1">McrC family protein</fullName>
    </submittedName>
</protein>
<evidence type="ECO:0000313" key="1">
    <source>
        <dbReference type="EMBL" id="QSX28574.1"/>
    </source>
</evidence>
<name>A0A974XHU2_9GAMM</name>
<dbReference type="Proteomes" id="UP000663281">
    <property type="component" value="Chromosome"/>
</dbReference>
<dbReference type="PANTHER" id="PTHR38733:SF1">
    <property type="entry name" value="TYPE IV METHYL-DIRECTED RESTRICTION ENZYME ECOKMCRBC"/>
    <property type="match status" value="1"/>
</dbReference>
<proteinExistence type="predicted"/>
<dbReference type="REBASE" id="495705">
    <property type="entry name" value="Ssp53726McrBCP"/>
</dbReference>
<dbReference type="PANTHER" id="PTHR38733">
    <property type="entry name" value="PROTEIN MCRC"/>
    <property type="match status" value="1"/>
</dbReference>
<accession>A0A974XHU2</accession>
<keyword evidence="2" id="KW-1185">Reference proteome</keyword>
<reference evidence="1 2" key="1">
    <citation type="submission" date="2021-03" db="EMBL/GenBank/DDBJ databases">
        <title>Novel species identification of genus Shewanella.</title>
        <authorList>
            <person name="Liu G."/>
            <person name="Zhang Q."/>
        </authorList>
    </citation>
    <scope>NUCLEOTIDE SEQUENCE [LARGE SCALE GENOMIC DNA]</scope>
    <source>
        <strain evidence="1 2">FJAT-53726</strain>
    </source>
</reference>
<dbReference type="RefSeq" id="WP_207323979.1">
    <property type="nucleotide sequence ID" value="NZ_CP071504.1"/>
</dbReference>
<dbReference type="Pfam" id="PF10117">
    <property type="entry name" value="McrBC"/>
    <property type="match status" value="1"/>
</dbReference>
<evidence type="ECO:0000313" key="2">
    <source>
        <dbReference type="Proteomes" id="UP000663281"/>
    </source>
</evidence>
<dbReference type="EMBL" id="CP071504">
    <property type="protein sequence ID" value="QSX28574.1"/>
    <property type="molecule type" value="Genomic_DNA"/>
</dbReference>
<gene>
    <name evidence="1" type="ORF">JYB88_09685</name>
</gene>
<organism evidence="1 2">
    <name type="scientific">Shewanella cyperi</name>
    <dbReference type="NCBI Taxonomy" id="2814292"/>
    <lineage>
        <taxon>Bacteria</taxon>
        <taxon>Pseudomonadati</taxon>
        <taxon>Pseudomonadota</taxon>
        <taxon>Gammaproteobacteria</taxon>
        <taxon>Alteromonadales</taxon>
        <taxon>Shewanellaceae</taxon>
        <taxon>Shewanella</taxon>
    </lineage>
</organism>
<dbReference type="AlphaFoldDB" id="A0A974XHU2"/>
<dbReference type="KEGG" id="scyp:JYB88_09685"/>
<sequence length="436" mass="51313">MPDSVVVREYARLTSSYLAHSTLDEAQVSQTAFDWLCELSSGFSRSGAKLMQLENQHWLKLDSFVGVLESPCGQVIEILPKHFDEGDCERQSRDLLKKLIASSLELNCREAEEAGLKLYDAPLAEWVMRQFLHQLERLLKRGLRFDYQRVEEEQRYLRGQLDVVRQMRQPPGRAHFFQIRHDVFLADRPENRLLKRALLVVLDHAKESANWRLAHELAAMLHELPESRNIEADFGRWQHDRLMAHYESIKPWCELILYRHMPLAVRGEHRGISLLFPMEKLFEQYVARMLPLQLMPNAKLRTQARTKYLCRQGDKDMFQLKPDLLIERGKSVWVLDTKWKRVNSNSADTKYDLRESDFYQMLAYARQYLPEGKGEMVLIYPKSQTFTAPLKHFDLHHDLLLHVWPFDLQRDELIITDYSSLPLCKRIALTRQKDVA</sequence>
<dbReference type="InterPro" id="IPR019292">
    <property type="entry name" value="McrC"/>
</dbReference>